<organism evidence="2 3">
    <name type="scientific">Arachis hypogaea</name>
    <name type="common">Peanut</name>
    <dbReference type="NCBI Taxonomy" id="3818"/>
    <lineage>
        <taxon>Eukaryota</taxon>
        <taxon>Viridiplantae</taxon>
        <taxon>Streptophyta</taxon>
        <taxon>Embryophyta</taxon>
        <taxon>Tracheophyta</taxon>
        <taxon>Spermatophyta</taxon>
        <taxon>Magnoliopsida</taxon>
        <taxon>eudicotyledons</taxon>
        <taxon>Gunneridae</taxon>
        <taxon>Pentapetalae</taxon>
        <taxon>rosids</taxon>
        <taxon>fabids</taxon>
        <taxon>Fabales</taxon>
        <taxon>Fabaceae</taxon>
        <taxon>Papilionoideae</taxon>
        <taxon>50 kb inversion clade</taxon>
        <taxon>dalbergioids sensu lato</taxon>
        <taxon>Dalbergieae</taxon>
        <taxon>Pterocarpus clade</taxon>
        <taxon>Arachis</taxon>
    </lineage>
</organism>
<evidence type="ECO:0000313" key="3">
    <source>
        <dbReference type="Proteomes" id="UP000289738"/>
    </source>
</evidence>
<feature type="transmembrane region" description="Helical" evidence="1">
    <location>
        <begin position="41"/>
        <end position="60"/>
    </location>
</feature>
<keyword evidence="3" id="KW-1185">Reference proteome</keyword>
<evidence type="ECO:0000256" key="1">
    <source>
        <dbReference type="SAM" id="Phobius"/>
    </source>
</evidence>
<dbReference type="Proteomes" id="UP000289738">
    <property type="component" value="Chromosome A03"/>
</dbReference>
<gene>
    <name evidence="2" type="ORF">Ahy_A03g010388</name>
</gene>
<name>A0A445DM06_ARAHY</name>
<reference evidence="2 3" key="1">
    <citation type="submission" date="2019-01" db="EMBL/GenBank/DDBJ databases">
        <title>Sequencing of cultivated peanut Arachis hypogaea provides insights into genome evolution and oil improvement.</title>
        <authorList>
            <person name="Chen X."/>
        </authorList>
    </citation>
    <scope>NUCLEOTIDE SEQUENCE [LARGE SCALE GENOMIC DNA]</scope>
    <source>
        <strain evidence="3">cv. Fuhuasheng</strain>
        <tissue evidence="2">Leaves</tissue>
    </source>
</reference>
<dbReference type="AlphaFoldDB" id="A0A445DM06"/>
<comment type="caution">
    <text evidence="2">The sequence shown here is derived from an EMBL/GenBank/DDBJ whole genome shotgun (WGS) entry which is preliminary data.</text>
</comment>
<keyword evidence="1" id="KW-1133">Transmembrane helix</keyword>
<evidence type="ECO:0000313" key="2">
    <source>
        <dbReference type="EMBL" id="RYR64261.1"/>
    </source>
</evidence>
<keyword evidence="1" id="KW-0472">Membrane</keyword>
<keyword evidence="1" id="KW-0812">Transmembrane</keyword>
<sequence length="115" mass="13517">MNSFSVSFSFSLQRLFVWFLARGKSQEVALYCSSFYCWISIRIRIILCMWIIEIGLSLFFREPVVKICSVALFSRFYRLVWIRCWNGHECQVCSNLNANLLEIPVFTEEEGPKIA</sequence>
<protein>
    <submittedName>
        <fullName evidence="2">Uncharacterized protein</fullName>
    </submittedName>
</protein>
<proteinExistence type="predicted"/>
<accession>A0A445DM06</accession>
<dbReference type="EMBL" id="SDMP01000003">
    <property type="protein sequence ID" value="RYR64261.1"/>
    <property type="molecule type" value="Genomic_DNA"/>
</dbReference>